<evidence type="ECO:0000256" key="1">
    <source>
        <dbReference type="SAM" id="MobiDB-lite"/>
    </source>
</evidence>
<gene>
    <name evidence="2" type="ORF">EYF80_002205</name>
</gene>
<feature type="region of interest" description="Disordered" evidence="1">
    <location>
        <begin position="21"/>
        <end position="49"/>
    </location>
</feature>
<accession>A0A4Z2JCY1</accession>
<sequence length="238" mass="25697">MVSGFLCCILELRREPKTIRNANGKLHRTGQPRQSHAREGEARAGQARAGQGWARLKKLCGEAWDVWGDVGGMWMEKRDLHPFSSSSALHAQLTAHAVDDVRISKRIVAQEGGAKMPVRAGLADPYEHGSRPLAAHTVNHTMNRLNNNKRPERGSSALTLTGLHSQRERVAACGRLGSDDVVVMDACGVWYQVGAGRWGSGGCRAVAAGRAPDCQTASLQPQLPRIQRLAGSQGGENI</sequence>
<dbReference type="EMBL" id="SRLO01000010">
    <property type="protein sequence ID" value="TNN87488.1"/>
    <property type="molecule type" value="Genomic_DNA"/>
</dbReference>
<protein>
    <submittedName>
        <fullName evidence="2">Uncharacterized protein</fullName>
    </submittedName>
</protein>
<dbReference type="Proteomes" id="UP000314294">
    <property type="component" value="Unassembled WGS sequence"/>
</dbReference>
<evidence type="ECO:0000313" key="3">
    <source>
        <dbReference type="Proteomes" id="UP000314294"/>
    </source>
</evidence>
<reference evidence="2 3" key="1">
    <citation type="submission" date="2019-03" db="EMBL/GenBank/DDBJ databases">
        <title>First draft genome of Liparis tanakae, snailfish: a comprehensive survey of snailfish specific genes.</title>
        <authorList>
            <person name="Kim W."/>
            <person name="Song I."/>
            <person name="Jeong J.-H."/>
            <person name="Kim D."/>
            <person name="Kim S."/>
            <person name="Ryu S."/>
            <person name="Song J.Y."/>
            <person name="Lee S.K."/>
        </authorList>
    </citation>
    <scope>NUCLEOTIDE SEQUENCE [LARGE SCALE GENOMIC DNA]</scope>
    <source>
        <tissue evidence="2">Muscle</tissue>
    </source>
</reference>
<dbReference type="AlphaFoldDB" id="A0A4Z2JCY1"/>
<evidence type="ECO:0000313" key="2">
    <source>
        <dbReference type="EMBL" id="TNN87488.1"/>
    </source>
</evidence>
<name>A0A4Z2JCY1_9TELE</name>
<organism evidence="2 3">
    <name type="scientific">Liparis tanakae</name>
    <name type="common">Tanaka's snailfish</name>
    <dbReference type="NCBI Taxonomy" id="230148"/>
    <lineage>
        <taxon>Eukaryota</taxon>
        <taxon>Metazoa</taxon>
        <taxon>Chordata</taxon>
        <taxon>Craniata</taxon>
        <taxon>Vertebrata</taxon>
        <taxon>Euteleostomi</taxon>
        <taxon>Actinopterygii</taxon>
        <taxon>Neopterygii</taxon>
        <taxon>Teleostei</taxon>
        <taxon>Neoteleostei</taxon>
        <taxon>Acanthomorphata</taxon>
        <taxon>Eupercaria</taxon>
        <taxon>Perciformes</taxon>
        <taxon>Cottioidei</taxon>
        <taxon>Cottales</taxon>
        <taxon>Liparidae</taxon>
        <taxon>Liparis</taxon>
    </lineage>
</organism>
<proteinExistence type="predicted"/>
<keyword evidence="3" id="KW-1185">Reference proteome</keyword>
<comment type="caution">
    <text evidence="2">The sequence shown here is derived from an EMBL/GenBank/DDBJ whole genome shotgun (WGS) entry which is preliminary data.</text>
</comment>